<evidence type="ECO:0000313" key="13">
    <source>
        <dbReference type="Ensembl" id="ENSGALP00010015112.1"/>
    </source>
</evidence>
<accession>A0A8V0Y9M7</accession>
<keyword evidence="10" id="KW-0325">Glycoprotein</keyword>
<dbReference type="InterPro" id="IPR035595">
    <property type="entry name" value="UDP_glycos_trans_CS"/>
</dbReference>
<keyword evidence="15" id="KW-1267">Proteomics identification</keyword>
<dbReference type="GO" id="GO:0005789">
    <property type="term" value="C:endoplasmic reticulum membrane"/>
    <property type="evidence" value="ECO:0007669"/>
    <property type="project" value="UniProtKB-SubCell"/>
</dbReference>
<dbReference type="AlphaFoldDB" id="A0A8V0Y9M7"/>
<protein>
    <recommendedName>
        <fullName evidence="12">UDP-glucuronosyltransferase</fullName>
        <ecNumber evidence="12">2.4.1.17</ecNumber>
    </recommendedName>
</protein>
<dbReference type="GO" id="GO:0015020">
    <property type="term" value="F:glucuronosyltransferase activity"/>
    <property type="evidence" value="ECO:0007669"/>
    <property type="project" value="UniProtKB-EC"/>
</dbReference>
<evidence type="ECO:0000256" key="4">
    <source>
        <dbReference type="ARBA" id="ARBA00022679"/>
    </source>
</evidence>
<evidence type="ECO:0000256" key="1">
    <source>
        <dbReference type="ARBA" id="ARBA00004389"/>
    </source>
</evidence>
<dbReference type="Proteomes" id="UP000000539">
    <property type="component" value="Chromosome 7"/>
</dbReference>
<keyword evidence="5 12" id="KW-0812">Transmembrane</keyword>
<dbReference type="PANTHER" id="PTHR48043">
    <property type="entry name" value="EG:EG0003.4 PROTEIN-RELATED"/>
    <property type="match status" value="1"/>
</dbReference>
<reference evidence="13" key="1">
    <citation type="submission" date="2020-11" db="EMBL/GenBank/DDBJ databases">
        <title>Gallus gallus (Chicken) genome, bGalGal1, GRCg7b, maternal haplotype autosomes + Z &amp; W.</title>
        <authorList>
            <person name="Warren W."/>
            <person name="Formenti G."/>
            <person name="Fedrigo O."/>
            <person name="Haase B."/>
            <person name="Mountcastle J."/>
            <person name="Balacco J."/>
            <person name="Tracey A."/>
            <person name="Schneider V."/>
            <person name="Okimoto R."/>
            <person name="Cheng H."/>
            <person name="Hawken R."/>
            <person name="Howe K."/>
            <person name="Jarvis E.D."/>
        </authorList>
    </citation>
    <scope>NUCLEOTIDE SEQUENCE [LARGE SCALE GENOMIC DNA]</scope>
    <source>
        <strain evidence="13">Broiler</strain>
    </source>
</reference>
<name>A0A8V0Y9M7_CHICK</name>
<dbReference type="Pfam" id="PF00201">
    <property type="entry name" value="UDPGT"/>
    <property type="match status" value="1"/>
</dbReference>
<keyword evidence="4 11" id="KW-0808">Transferase</keyword>
<gene>
    <name evidence="13" type="primary">UGT1A1</name>
</gene>
<feature type="chain" id="PRO_5036515523" description="UDP-glucuronosyltransferase" evidence="12">
    <location>
        <begin position="28"/>
        <end position="532"/>
    </location>
</feature>
<keyword evidence="6 12" id="KW-0732">Signal</keyword>
<evidence type="ECO:0000256" key="8">
    <source>
        <dbReference type="ARBA" id="ARBA00022989"/>
    </source>
</evidence>
<feature type="transmembrane region" description="Helical" evidence="12">
    <location>
        <begin position="490"/>
        <end position="513"/>
    </location>
</feature>
<organism evidence="13 14">
    <name type="scientific">Gallus gallus</name>
    <name type="common">Chicken</name>
    <dbReference type="NCBI Taxonomy" id="9031"/>
    <lineage>
        <taxon>Eukaryota</taxon>
        <taxon>Metazoa</taxon>
        <taxon>Chordata</taxon>
        <taxon>Craniata</taxon>
        <taxon>Vertebrata</taxon>
        <taxon>Euteleostomi</taxon>
        <taxon>Archelosauria</taxon>
        <taxon>Archosauria</taxon>
        <taxon>Dinosauria</taxon>
        <taxon>Saurischia</taxon>
        <taxon>Theropoda</taxon>
        <taxon>Coelurosauria</taxon>
        <taxon>Aves</taxon>
        <taxon>Neognathae</taxon>
        <taxon>Galloanserae</taxon>
        <taxon>Galliformes</taxon>
        <taxon>Phasianidae</taxon>
        <taxon>Phasianinae</taxon>
        <taxon>Gallus</taxon>
    </lineage>
</organism>
<evidence type="ECO:0000256" key="5">
    <source>
        <dbReference type="ARBA" id="ARBA00022692"/>
    </source>
</evidence>
<reference evidence="13" key="2">
    <citation type="submission" date="2025-08" db="UniProtKB">
        <authorList>
            <consortium name="Ensembl"/>
        </authorList>
    </citation>
    <scope>IDENTIFICATION</scope>
    <source>
        <strain evidence="13">broiler</strain>
    </source>
</reference>
<dbReference type="OrthoDB" id="5835829at2759"/>
<dbReference type="InterPro" id="IPR050271">
    <property type="entry name" value="UDP-glycosyltransferase"/>
</dbReference>
<dbReference type="CDD" id="cd03784">
    <property type="entry name" value="GT1_Gtf-like"/>
    <property type="match status" value="1"/>
</dbReference>
<dbReference type="FunFam" id="3.40.50.2000:FF:000066">
    <property type="entry name" value="UDP-glucuronosyltransferase 1-1"/>
    <property type="match status" value="1"/>
</dbReference>
<dbReference type="SUPFAM" id="SSF53756">
    <property type="entry name" value="UDP-Glycosyltransferase/glycogen phosphorylase"/>
    <property type="match status" value="1"/>
</dbReference>
<evidence type="ECO:0000256" key="6">
    <source>
        <dbReference type="ARBA" id="ARBA00022729"/>
    </source>
</evidence>
<evidence type="ECO:0007829" key="15">
    <source>
        <dbReference type="PeptideAtlas" id="A0A8V0Y9M7"/>
    </source>
</evidence>
<reference evidence="13" key="3">
    <citation type="submission" date="2025-09" db="UniProtKB">
        <authorList>
            <consortium name="Ensembl"/>
        </authorList>
    </citation>
    <scope>IDENTIFICATION</scope>
    <source>
        <strain evidence="13">broiler</strain>
    </source>
</reference>
<dbReference type="FunFam" id="3.40.50.2000:FF:000001">
    <property type="entry name" value="UDP-glucuronosyltransferase"/>
    <property type="match status" value="1"/>
</dbReference>
<evidence type="ECO:0000256" key="2">
    <source>
        <dbReference type="ARBA" id="ARBA00009995"/>
    </source>
</evidence>
<comment type="subcellular location">
    <subcellularLocation>
        <location evidence="1">Endoplasmic reticulum membrane</location>
        <topology evidence="1">Single-pass membrane protein</topology>
    </subcellularLocation>
    <subcellularLocation>
        <location evidence="12">Membrane</location>
        <topology evidence="12">Single-pass membrane protein</topology>
    </subcellularLocation>
</comment>
<evidence type="ECO:0000256" key="11">
    <source>
        <dbReference type="RuleBase" id="RU003718"/>
    </source>
</evidence>
<dbReference type="PANTHER" id="PTHR48043:SF161">
    <property type="entry name" value="UDP GLUCURONOSYLTRANSFERASE FAMILY 1 MEMBER A1"/>
    <property type="match status" value="1"/>
</dbReference>
<dbReference type="GeneTree" id="ENSGT00940000159677"/>
<dbReference type="EC" id="2.4.1.17" evidence="12"/>
<dbReference type="Gene3D" id="3.40.50.2000">
    <property type="entry name" value="Glycogen Phosphorylase B"/>
    <property type="match status" value="2"/>
</dbReference>
<keyword evidence="3 11" id="KW-0328">Glycosyltransferase</keyword>
<evidence type="ECO:0000313" key="14">
    <source>
        <dbReference type="Proteomes" id="UP000000539"/>
    </source>
</evidence>
<dbReference type="InterPro" id="IPR002213">
    <property type="entry name" value="UDP_glucos_trans"/>
</dbReference>
<feature type="signal peptide" evidence="12">
    <location>
        <begin position="1"/>
        <end position="27"/>
    </location>
</feature>
<dbReference type="PROSITE" id="PS00375">
    <property type="entry name" value="UDPGT"/>
    <property type="match status" value="1"/>
</dbReference>
<evidence type="ECO:0000256" key="7">
    <source>
        <dbReference type="ARBA" id="ARBA00022824"/>
    </source>
</evidence>
<dbReference type="Ensembl" id="ENSGALT00010026533.1">
    <property type="protein sequence ID" value="ENSGALP00010015112.1"/>
    <property type="gene ID" value="ENSGALG00010011085.1"/>
</dbReference>
<comment type="similarity">
    <text evidence="2 11">Belongs to the UDP-glycosyltransferase family.</text>
</comment>
<keyword evidence="7" id="KW-0256">Endoplasmic reticulum</keyword>
<sequence>MALVLPSHPQVSVSLLLLLSVLSLAAGGKLLVVPVGGSHWLSMQEVLDGLRQKGHEIVIVSPEFNLFVKPSNNFTMKLYQVPVTEEEINGDFQAFLKEAFEEGSFVERFLRVRERVKKLYELGFIACEQLLKNKELIRYLEESNFDALFTDPVLPCGAIVAEHLSIPSVYLLRGIPCGLHLEATQCPSPPSYIPRLFTDHTDHMNFLQRVKNVIFDTSNLFLCDFLFKPYEKLASEFLQRDVTVLDLLRKASIWLLRYDFVLDYPRPLMPNMIVVGGVNCAHKQLPQEFEAIVNASGEHGIVVFSLGSMVSEIPMKKGMEIADALGSVPQTVLWRYTGEVPPNLPKNVKLVKWLPQNDLLAHPKTRAFITHGGSHGVYEGICNAVPMVLMPLFGDQMDNAKRVESRGAGLTLNILEMTSKDISDALKAVINDKKYKENIQRLSDLHLDRPIHPLDLAVHWVEFVMRHKGAPHLRPAAHDLNWIQYHSLDVFAFLLAVVLLSLFISVKCCMFCCRRCCFKKGRKSKSGKSKTH</sequence>
<keyword evidence="14" id="KW-1185">Reference proteome</keyword>
<comment type="catalytic activity">
    <reaction evidence="12">
        <text>glucuronate acceptor + UDP-alpha-D-glucuronate = acceptor beta-D-glucuronoside + UDP + H(+)</text>
        <dbReference type="Rhea" id="RHEA:21032"/>
        <dbReference type="ChEBI" id="CHEBI:15378"/>
        <dbReference type="ChEBI" id="CHEBI:58052"/>
        <dbReference type="ChEBI" id="CHEBI:58223"/>
        <dbReference type="ChEBI" id="CHEBI:132367"/>
        <dbReference type="ChEBI" id="CHEBI:132368"/>
        <dbReference type="EC" id="2.4.1.17"/>
    </reaction>
</comment>
<keyword evidence="9 12" id="KW-0472">Membrane</keyword>
<evidence type="ECO:0000256" key="9">
    <source>
        <dbReference type="ARBA" id="ARBA00023136"/>
    </source>
</evidence>
<evidence type="ECO:0000256" key="12">
    <source>
        <dbReference type="RuleBase" id="RU362059"/>
    </source>
</evidence>
<evidence type="ECO:0000256" key="10">
    <source>
        <dbReference type="ARBA" id="ARBA00023180"/>
    </source>
</evidence>
<proteinExistence type="evidence at protein level"/>
<evidence type="ECO:0000256" key="3">
    <source>
        <dbReference type="ARBA" id="ARBA00022676"/>
    </source>
</evidence>
<keyword evidence="8 12" id="KW-1133">Transmembrane helix</keyword>